<evidence type="ECO:0000256" key="2">
    <source>
        <dbReference type="ARBA" id="ARBA00009780"/>
    </source>
</evidence>
<dbReference type="EMBL" id="VDEP01000506">
    <property type="protein sequence ID" value="KAA1068117.1"/>
    <property type="molecule type" value="Genomic_DNA"/>
</dbReference>
<evidence type="ECO:0000256" key="1">
    <source>
        <dbReference type="ARBA" id="ARBA00004141"/>
    </source>
</evidence>
<dbReference type="InterPro" id="IPR008901">
    <property type="entry name" value="ACER"/>
</dbReference>
<sequence>MGLPPPEIQVTRWWTHQPPVDGYWGPSTSSIDWCEANYQITRFIAEFTNTLSTLVFVYWGLYGMKKCRDERLPLPIRLCQVGIIIIGIGSFLFHTTLQYGWQLADELPMIFGAAFSTYVIFDIGNPNLPRTRFVRSLPYLLSLYSFGVTAIYLRYRDPVFHQLAFGAIQLLSTSRSVYLIVTAPKETYREQKNKSDATRYILIGSATFLLGFLIWNVDNVLCDQISRLKEYLGTPLSFILEGHAWWHLATGTGSYLSGVGLQLLALSLKEGADGFEIKHAGILGLVPHIARTPINANAKLQ</sequence>
<keyword evidence="12" id="KW-1185">Reference proteome</keyword>
<comment type="similarity">
    <text evidence="2">Belongs to the alkaline ceramidase family.</text>
</comment>
<keyword evidence="7" id="KW-0106">Calcium</keyword>
<keyword evidence="4" id="KW-0378">Hydrolase</keyword>
<dbReference type="OMA" id="SIDWCEL"/>
<feature type="binding site" evidence="7">
    <location>
        <position position="35"/>
    </location>
    <ligand>
        <name>Ca(2+)</name>
        <dbReference type="ChEBI" id="CHEBI:29108"/>
    </ligand>
</feature>
<reference evidence="12 13" key="1">
    <citation type="submission" date="2019-05" db="EMBL/GenBank/DDBJ databases">
        <title>Emergence of the Ug99 lineage of the wheat stem rust pathogen through somatic hybridization.</title>
        <authorList>
            <person name="Li F."/>
            <person name="Upadhyaya N.M."/>
            <person name="Sperschneider J."/>
            <person name="Matny O."/>
            <person name="Nguyen-Phuc H."/>
            <person name="Mago R."/>
            <person name="Raley C."/>
            <person name="Miller M.E."/>
            <person name="Silverstein K.A.T."/>
            <person name="Henningsen E."/>
            <person name="Hirsch C.D."/>
            <person name="Visser B."/>
            <person name="Pretorius Z.A."/>
            <person name="Steffenson B.J."/>
            <person name="Schwessinger B."/>
            <person name="Dodds P.N."/>
            <person name="Figueroa M."/>
        </authorList>
    </citation>
    <scope>NUCLEOTIDE SEQUENCE [LARGE SCALE GENOMIC DNA]</scope>
    <source>
        <strain evidence="11">21-0</strain>
        <strain evidence="10 13">Ug99</strain>
    </source>
</reference>
<evidence type="ECO:0000256" key="5">
    <source>
        <dbReference type="ARBA" id="ARBA00022989"/>
    </source>
</evidence>
<feature type="binding site" evidence="7">
    <location>
        <position position="37"/>
    </location>
    <ligand>
        <name>Ca(2+)</name>
        <dbReference type="ChEBI" id="CHEBI:29108"/>
    </ligand>
</feature>
<comment type="caution">
    <text evidence="10">The sequence shown here is derived from an EMBL/GenBank/DDBJ whole genome shotgun (WGS) entry which is preliminary data.</text>
</comment>
<evidence type="ECO:0000256" key="9">
    <source>
        <dbReference type="SAM" id="Phobius"/>
    </source>
</evidence>
<dbReference type="GO" id="GO:0046514">
    <property type="term" value="P:ceramide catabolic process"/>
    <property type="evidence" value="ECO:0007669"/>
    <property type="project" value="TreeGrafter"/>
</dbReference>
<evidence type="ECO:0008006" key="14">
    <source>
        <dbReference type="Google" id="ProtNLM"/>
    </source>
</evidence>
<evidence type="ECO:0000313" key="11">
    <source>
        <dbReference type="EMBL" id="KAA1085512.1"/>
    </source>
</evidence>
<dbReference type="Pfam" id="PF05875">
    <property type="entry name" value="Ceramidase"/>
    <property type="match status" value="1"/>
</dbReference>
<dbReference type="AlphaFoldDB" id="A0A5B0LSY7"/>
<feature type="binding site" evidence="7">
    <location>
        <position position="32"/>
    </location>
    <ligand>
        <name>Ca(2+)</name>
        <dbReference type="ChEBI" id="CHEBI:29108"/>
    </ligand>
</feature>
<evidence type="ECO:0000256" key="7">
    <source>
        <dbReference type="PIRSR" id="PIRSR608901-1"/>
    </source>
</evidence>
<keyword evidence="7" id="KW-0479">Metal-binding</keyword>
<gene>
    <name evidence="11" type="ORF">PGT21_009672</name>
    <name evidence="10" type="ORF">PGTUg99_018739</name>
</gene>
<feature type="binding site" evidence="8">
    <location>
        <position position="94"/>
    </location>
    <ligand>
        <name>Zn(2+)</name>
        <dbReference type="ChEBI" id="CHEBI:29105"/>
        <note>catalytic</note>
    </ligand>
</feature>
<name>A0A5B0LSY7_PUCGR</name>
<feature type="transmembrane region" description="Helical" evidence="9">
    <location>
        <begin position="43"/>
        <end position="62"/>
    </location>
</feature>
<evidence type="ECO:0000256" key="3">
    <source>
        <dbReference type="ARBA" id="ARBA00022692"/>
    </source>
</evidence>
<evidence type="ECO:0000256" key="8">
    <source>
        <dbReference type="PIRSR" id="PIRSR608901-2"/>
    </source>
</evidence>
<proteinExistence type="inferred from homology"/>
<dbReference type="GO" id="GO:0046513">
    <property type="term" value="P:ceramide biosynthetic process"/>
    <property type="evidence" value="ECO:0007669"/>
    <property type="project" value="TreeGrafter"/>
</dbReference>
<dbReference type="GO" id="GO:0046872">
    <property type="term" value="F:metal ion binding"/>
    <property type="evidence" value="ECO:0007669"/>
    <property type="project" value="UniProtKB-KW"/>
</dbReference>
<dbReference type="Proteomes" id="UP000325313">
    <property type="component" value="Unassembled WGS sequence"/>
</dbReference>
<feature type="binding site" evidence="7">
    <location>
        <position position="46"/>
    </location>
    <ligand>
        <name>Ca(2+)</name>
        <dbReference type="ChEBI" id="CHEBI:29108"/>
    </ligand>
</feature>
<evidence type="ECO:0000313" key="10">
    <source>
        <dbReference type="EMBL" id="KAA1068117.1"/>
    </source>
</evidence>
<evidence type="ECO:0000313" key="13">
    <source>
        <dbReference type="Proteomes" id="UP000325313"/>
    </source>
</evidence>
<dbReference type="EMBL" id="VSWC01000106">
    <property type="protein sequence ID" value="KAA1085512.1"/>
    <property type="molecule type" value="Genomic_DNA"/>
</dbReference>
<keyword evidence="3 9" id="KW-0812">Transmembrane</keyword>
<dbReference type="PANTHER" id="PTHR46187">
    <property type="entry name" value="ALKALINE CERAMIDASE 3"/>
    <property type="match status" value="1"/>
</dbReference>
<organism evidence="10 13">
    <name type="scientific">Puccinia graminis f. sp. tritici</name>
    <dbReference type="NCBI Taxonomy" id="56615"/>
    <lineage>
        <taxon>Eukaryota</taxon>
        <taxon>Fungi</taxon>
        <taxon>Dikarya</taxon>
        <taxon>Basidiomycota</taxon>
        <taxon>Pucciniomycotina</taxon>
        <taxon>Pucciniomycetes</taxon>
        <taxon>Pucciniales</taxon>
        <taxon>Pucciniaceae</taxon>
        <taxon>Puccinia</taxon>
    </lineage>
</organism>
<keyword evidence="8" id="KW-0862">Zinc</keyword>
<accession>A0A5B0LSY7</accession>
<comment type="subcellular location">
    <subcellularLocation>
        <location evidence="1">Membrane</location>
        <topology evidence="1">Multi-pass membrane protein</topology>
    </subcellularLocation>
</comment>
<feature type="transmembrane region" description="Helical" evidence="9">
    <location>
        <begin position="99"/>
        <end position="121"/>
    </location>
</feature>
<evidence type="ECO:0000256" key="6">
    <source>
        <dbReference type="ARBA" id="ARBA00023136"/>
    </source>
</evidence>
<feature type="transmembrane region" description="Helical" evidence="9">
    <location>
        <begin position="133"/>
        <end position="153"/>
    </location>
</feature>
<dbReference type="OrthoDB" id="187171at2759"/>
<dbReference type="GO" id="GO:0016811">
    <property type="term" value="F:hydrolase activity, acting on carbon-nitrogen (but not peptide) bonds, in linear amides"/>
    <property type="evidence" value="ECO:0007669"/>
    <property type="project" value="InterPro"/>
</dbReference>
<evidence type="ECO:0000256" key="4">
    <source>
        <dbReference type="ARBA" id="ARBA00022801"/>
    </source>
</evidence>
<evidence type="ECO:0000313" key="12">
    <source>
        <dbReference type="Proteomes" id="UP000324748"/>
    </source>
</evidence>
<feature type="binding site" evidence="8">
    <location>
        <position position="243"/>
    </location>
    <ligand>
        <name>Zn(2+)</name>
        <dbReference type="ChEBI" id="CHEBI:29105"/>
        <note>catalytic</note>
    </ligand>
</feature>
<feature type="binding site" evidence="7">
    <location>
        <position position="33"/>
    </location>
    <ligand>
        <name>Ca(2+)</name>
        <dbReference type="ChEBI" id="CHEBI:29108"/>
    </ligand>
</feature>
<comment type="cofactor">
    <cofactor evidence="8">
        <name>Zn(2+)</name>
        <dbReference type="ChEBI" id="CHEBI:29105"/>
    </cofactor>
</comment>
<dbReference type="GO" id="GO:0005789">
    <property type="term" value="C:endoplasmic reticulum membrane"/>
    <property type="evidence" value="ECO:0007669"/>
    <property type="project" value="TreeGrafter"/>
</dbReference>
<feature type="transmembrane region" description="Helical" evidence="9">
    <location>
        <begin position="74"/>
        <end position="93"/>
    </location>
</feature>
<dbReference type="PANTHER" id="PTHR46187:SF3">
    <property type="entry name" value="ALKALINE CERAMIDASE 3"/>
    <property type="match status" value="1"/>
</dbReference>
<keyword evidence="6 9" id="KW-0472">Membrane</keyword>
<dbReference type="Proteomes" id="UP000324748">
    <property type="component" value="Unassembled WGS sequence"/>
</dbReference>
<feature type="transmembrane region" description="Helical" evidence="9">
    <location>
        <begin position="200"/>
        <end position="217"/>
    </location>
</feature>
<feature type="binding site" evidence="8">
    <location>
        <position position="247"/>
    </location>
    <ligand>
        <name>Zn(2+)</name>
        <dbReference type="ChEBI" id="CHEBI:29105"/>
        <note>catalytic</note>
    </ligand>
</feature>
<keyword evidence="5 9" id="KW-1133">Transmembrane helix</keyword>
<protein>
    <recommendedName>
        <fullName evidence="14">Alkaline ceramidase 3</fullName>
    </recommendedName>
</protein>